<dbReference type="PROSITE" id="PS50990">
    <property type="entry name" value="PEPTIDASE_C39"/>
    <property type="match status" value="1"/>
</dbReference>
<dbReference type="GO" id="GO:0005524">
    <property type="term" value="F:ATP binding"/>
    <property type="evidence" value="ECO:0007669"/>
    <property type="project" value="InterPro"/>
</dbReference>
<dbReference type="RefSeq" id="WP_041687970.1">
    <property type="nucleotide sequence ID" value="NC_008314.1"/>
</dbReference>
<accession>A0AAE5ZIS5</accession>
<dbReference type="GO" id="GO:0008233">
    <property type="term" value="F:peptidase activity"/>
    <property type="evidence" value="ECO:0007669"/>
    <property type="project" value="InterPro"/>
</dbReference>
<dbReference type="AlphaFoldDB" id="A0AAE5ZIS5"/>
<proteinExistence type="predicted"/>
<name>A0AAE5ZIS5_CUPNH</name>
<evidence type="ECO:0000313" key="3">
    <source>
        <dbReference type="Proteomes" id="UP000296079"/>
    </source>
</evidence>
<organism evidence="2 3">
    <name type="scientific">Cupriavidus necator (strain ATCC 17699 / DSM 428 / KCTC 22496 / NCIMB 10442 / H16 / Stanier 337)</name>
    <name type="common">Ralstonia eutropha</name>
    <dbReference type="NCBI Taxonomy" id="381666"/>
    <lineage>
        <taxon>Bacteria</taxon>
        <taxon>Pseudomonadati</taxon>
        <taxon>Pseudomonadota</taxon>
        <taxon>Betaproteobacteria</taxon>
        <taxon>Burkholderiales</taxon>
        <taxon>Burkholderiaceae</taxon>
        <taxon>Cupriavidus</taxon>
    </lineage>
</organism>
<dbReference type="Proteomes" id="UP000296079">
    <property type="component" value="Chromosome 2"/>
</dbReference>
<dbReference type="Pfam" id="PF03412">
    <property type="entry name" value="Peptidase_C39"/>
    <property type="match status" value="1"/>
</dbReference>
<feature type="domain" description="Peptidase C39" evidence="1">
    <location>
        <begin position="3"/>
        <end position="126"/>
    </location>
</feature>
<evidence type="ECO:0000259" key="1">
    <source>
        <dbReference type="PROSITE" id="PS50990"/>
    </source>
</evidence>
<protein>
    <submittedName>
        <fullName evidence="2">Peptidase</fullName>
    </submittedName>
</protein>
<dbReference type="GO" id="GO:0006508">
    <property type="term" value="P:proteolysis"/>
    <property type="evidence" value="ECO:0007669"/>
    <property type="project" value="InterPro"/>
</dbReference>
<gene>
    <name evidence="2" type="ORF">E6A55_21365</name>
</gene>
<reference evidence="2 3" key="1">
    <citation type="submission" date="2019-04" db="EMBL/GenBank/DDBJ databases">
        <title>Long-read de novo sequencing of Cupriavidus necator H16.</title>
        <authorList>
            <person name="Little G.T."/>
            <person name="Ehsaan M."/>
            <person name="Arenas-Lopez C."/>
            <person name="Jawed K."/>
            <person name="Winzer K."/>
            <person name="Kovacs K."/>
            <person name="Malys N."/>
            <person name="Minton N.P."/>
        </authorList>
    </citation>
    <scope>NUCLEOTIDE SEQUENCE [LARGE SCALE GENOMIC DNA]</scope>
    <source>
        <strain evidence="2 3">H16</strain>
    </source>
</reference>
<dbReference type="InterPro" id="IPR005074">
    <property type="entry name" value="Peptidase_C39"/>
</dbReference>
<dbReference type="Gene3D" id="3.90.70.10">
    <property type="entry name" value="Cysteine proteinases"/>
    <property type="match status" value="1"/>
</dbReference>
<dbReference type="EMBL" id="CP039288">
    <property type="protein sequence ID" value="QCC03156.1"/>
    <property type="molecule type" value="Genomic_DNA"/>
</dbReference>
<evidence type="ECO:0000313" key="2">
    <source>
        <dbReference type="EMBL" id="QCC03156.1"/>
    </source>
</evidence>
<sequence>MRQLTGADDPMLGCLLLLNRALQRPVPSAVLLEGLPLEGQGLTFPLLCAAATRAGLSTRLVERELDDIADTSLPVILLLGKNRPCVLLQRCEHGRFLVALPGWDGGVQEVSREDLLSQHRGHAIFALPGLRPEVSTEIVQPCPSPGAVLRQSWLRHCERLLASSLSALCRRRRHPAEDVVRDGG</sequence>
<dbReference type="GO" id="GO:0016020">
    <property type="term" value="C:membrane"/>
    <property type="evidence" value="ECO:0007669"/>
    <property type="project" value="InterPro"/>
</dbReference>